<feature type="region of interest" description="Disordered" evidence="1">
    <location>
        <begin position="137"/>
        <end position="204"/>
    </location>
</feature>
<comment type="caution">
    <text evidence="2">The sequence shown here is derived from an EMBL/GenBank/DDBJ whole genome shotgun (WGS) entry which is preliminary data.</text>
</comment>
<reference evidence="2" key="1">
    <citation type="submission" date="2020-03" db="EMBL/GenBank/DDBJ databases">
        <authorList>
            <person name="Weist P."/>
        </authorList>
    </citation>
    <scope>NUCLEOTIDE SEQUENCE</scope>
</reference>
<dbReference type="EMBL" id="CADEAL010001324">
    <property type="protein sequence ID" value="CAB1431247.1"/>
    <property type="molecule type" value="Genomic_DNA"/>
</dbReference>
<feature type="region of interest" description="Disordered" evidence="1">
    <location>
        <begin position="86"/>
        <end position="109"/>
    </location>
</feature>
<evidence type="ECO:0000256" key="1">
    <source>
        <dbReference type="SAM" id="MobiDB-lite"/>
    </source>
</evidence>
<dbReference type="AlphaFoldDB" id="A0A9N7UIX5"/>
<feature type="compositionally biased region" description="Polar residues" evidence="1">
    <location>
        <begin position="193"/>
        <end position="204"/>
    </location>
</feature>
<accession>A0A9N7UIX5</accession>
<dbReference type="Proteomes" id="UP001153269">
    <property type="component" value="Unassembled WGS sequence"/>
</dbReference>
<proteinExistence type="predicted"/>
<protein>
    <submittedName>
        <fullName evidence="2">Uncharacterized protein</fullName>
    </submittedName>
</protein>
<sequence length="204" mass="21068">MDINAETLRPYSDLVVKEVMETVNSTFSASSICVSSEKPIPTRLINPAKVQKMICYACETLKTDAQIKQLDFFKLLLFTSKLQERKPAHPSRLSGGRADGRSCPGALATGPRPVVPASVGLSANKGHAARAAGVGLSADQGTGGVETGTGGTVPSERGPSGIGAPLAVTPAPHAKLGPRSPAPSVRCGRLENVKNQAGATNKSL</sequence>
<evidence type="ECO:0000313" key="2">
    <source>
        <dbReference type="EMBL" id="CAB1431247.1"/>
    </source>
</evidence>
<evidence type="ECO:0000313" key="3">
    <source>
        <dbReference type="Proteomes" id="UP001153269"/>
    </source>
</evidence>
<name>A0A9N7UIX5_PLEPL</name>
<organism evidence="2 3">
    <name type="scientific">Pleuronectes platessa</name>
    <name type="common">European plaice</name>
    <dbReference type="NCBI Taxonomy" id="8262"/>
    <lineage>
        <taxon>Eukaryota</taxon>
        <taxon>Metazoa</taxon>
        <taxon>Chordata</taxon>
        <taxon>Craniata</taxon>
        <taxon>Vertebrata</taxon>
        <taxon>Euteleostomi</taxon>
        <taxon>Actinopterygii</taxon>
        <taxon>Neopterygii</taxon>
        <taxon>Teleostei</taxon>
        <taxon>Neoteleostei</taxon>
        <taxon>Acanthomorphata</taxon>
        <taxon>Carangaria</taxon>
        <taxon>Pleuronectiformes</taxon>
        <taxon>Pleuronectoidei</taxon>
        <taxon>Pleuronectidae</taxon>
        <taxon>Pleuronectes</taxon>
    </lineage>
</organism>
<feature type="compositionally biased region" description="Gly residues" evidence="1">
    <location>
        <begin position="141"/>
        <end position="151"/>
    </location>
</feature>
<gene>
    <name evidence="2" type="ORF">PLEPLA_LOCUS19292</name>
</gene>
<keyword evidence="3" id="KW-1185">Reference proteome</keyword>